<gene>
    <name evidence="1" type="ORF">ADK75_13030</name>
</gene>
<evidence type="ECO:0000313" key="2">
    <source>
        <dbReference type="Proteomes" id="UP000037084"/>
    </source>
</evidence>
<proteinExistence type="predicted"/>
<dbReference type="EMBL" id="LGUV01000122">
    <property type="protein sequence ID" value="KOG54858.1"/>
    <property type="molecule type" value="Genomic_DNA"/>
</dbReference>
<comment type="caution">
    <text evidence="1">The sequence shown here is derived from an EMBL/GenBank/DDBJ whole genome shotgun (WGS) entry which is preliminary data.</text>
</comment>
<protein>
    <submittedName>
        <fullName evidence="1">Uncharacterized protein</fullName>
    </submittedName>
</protein>
<dbReference type="PATRIC" id="fig|1961.12.peg.3006"/>
<dbReference type="Pfam" id="PF15566">
    <property type="entry name" value="Imm32"/>
    <property type="match status" value="1"/>
</dbReference>
<dbReference type="Proteomes" id="UP000037084">
    <property type="component" value="Unassembled WGS sequence"/>
</dbReference>
<dbReference type="AlphaFoldDB" id="A0A0L8MWX3"/>
<sequence length="135" mass="13831">MQVLFFPESDEVDVSGDATELAGLALVLLTGQGASETTTSTEAGFGGTALASIEVVGTDGPGVRIAVDPARGALVIEGDRAGLAALADDLRGVAEMDDGGQRHIEYYPDHHYLAADSQPIVVNSPHGGMPLRSAD</sequence>
<reference evidence="2" key="1">
    <citation type="submission" date="2015-07" db="EMBL/GenBank/DDBJ databases">
        <authorList>
            <consortium name="Consortium for Microbial Forensics and Genomics (microFORGE)"/>
            <person name="Knight B.M."/>
            <person name="Roberts D.P."/>
            <person name="Lin D."/>
            <person name="Hari K."/>
            <person name="Fletcher J."/>
            <person name="Melcher U."/>
            <person name="Blagden T."/>
            <person name="Winegar R.A."/>
        </authorList>
    </citation>
    <scope>NUCLEOTIDE SEQUENCE [LARGE SCALE GENOMIC DNA]</scope>
    <source>
        <strain evidence="2">NRRL B-1447</strain>
    </source>
</reference>
<accession>A0A0L8MWX3</accession>
<evidence type="ECO:0000313" key="1">
    <source>
        <dbReference type="EMBL" id="KOG54858.1"/>
    </source>
</evidence>
<organism evidence="1 2">
    <name type="scientific">Streptomyces virginiae</name>
    <name type="common">Streptomyces cinnamonensis</name>
    <dbReference type="NCBI Taxonomy" id="1961"/>
    <lineage>
        <taxon>Bacteria</taxon>
        <taxon>Bacillati</taxon>
        <taxon>Actinomycetota</taxon>
        <taxon>Actinomycetes</taxon>
        <taxon>Kitasatosporales</taxon>
        <taxon>Streptomycetaceae</taxon>
        <taxon>Streptomyces</taxon>
    </lineage>
</organism>
<name>A0A0L8MWX3_STRVG</name>
<dbReference type="InterPro" id="IPR029083">
    <property type="entry name" value="Imm32"/>
</dbReference>